<dbReference type="SUPFAM" id="SSF82171">
    <property type="entry name" value="DPP6 N-terminal domain-like"/>
    <property type="match status" value="1"/>
</dbReference>
<comment type="caution">
    <text evidence="5">The sequence shown here is derived from an EMBL/GenBank/DDBJ whole genome shotgun (WGS) entry which is preliminary data.</text>
</comment>
<gene>
    <name evidence="5" type="ORF">ACFQ0E_01510</name>
</gene>
<keyword evidence="6" id="KW-1185">Reference proteome</keyword>
<dbReference type="Proteomes" id="UP001597110">
    <property type="component" value="Unassembled WGS sequence"/>
</dbReference>
<dbReference type="Pfam" id="PF00326">
    <property type="entry name" value="Peptidase_S9"/>
    <property type="match status" value="1"/>
</dbReference>
<sequence length="851" mass="93241">MSLRSVPSRSRVLRPLLLPLLLGAVLALPPALAQQAAPAATRQAAPAAPANGYREPVAELKAIVDAPRAPQPSLSPRGDLLALQQIPTLPSIALVAQPELKLAGLRLNPRSYSPSRFTFGTDLWLMDVATGKEQRIDGLPKPLSIAGMSWSPDQKHIALNQQDPNTGGNELWLVDVGARKARKLLDQPLNTVTAGIRWMPDSKRLLVHLRTGQGGAPAADIIPTGPNAQEARGGGAVRQLRTYQDMLRSASDERIFEHYLHVQPALVSLDGKVRNVGKPGLYVGLSPSPDGKHLLSQRIERPYSYVVPMNFFPRRIEVTDLDGKVLHEVAKLPLFEGLPSGNDATTTGVRSVSWRSDAPATLVWAEAQDGGDPAKQVEIRDHVYLQAAPFDKAPVLLAKLGTRYAGIDWGRGDVALLGEYWWKTRKVKSWKIAPDAPQTAPKLVFDGSSEDRYNDPGNPVSERDENGFARLKFAPDGKSIYLIGDGASSEGDRPFLDRWNLDDNSKQRLYRSEAPYYSDVVAVLDANADKVLITRESPTEPSNLYRLDLAAKAAPVALTAFPHPTPQLKDVKKEQIRYKRKDGVELTANLFLPPGFQPGRDKPLPVLMWAYPGEFKSAEAASQVTGSPYRFNAISYWGPHPFLARGFAVLDDPSMPIVGEGDKEPNDTYLPQLIASAEAAVDELERRGIGDRNRMAVGGHSYGAFMTGNLLAHTRLFKAGIARSGAYNRTLTPFGFQAEERNFWDARDTYQTMSPFNYANQVKDALLIIHGEEDNNSGTFPIQSERMFAAVKGLGGTARLVMLPKESHGYRARESILHMLAETDAWLEEFVKNPKPAQPAAAPAKPAEAKK</sequence>
<keyword evidence="3" id="KW-0732">Signal</keyword>
<proteinExistence type="predicted"/>
<evidence type="ECO:0000313" key="6">
    <source>
        <dbReference type="Proteomes" id="UP001597110"/>
    </source>
</evidence>
<evidence type="ECO:0000256" key="3">
    <source>
        <dbReference type="SAM" id="SignalP"/>
    </source>
</evidence>
<dbReference type="InterPro" id="IPR011042">
    <property type="entry name" value="6-blade_b-propeller_TolB-like"/>
</dbReference>
<reference evidence="6" key="1">
    <citation type="journal article" date="2019" name="Int. J. Syst. Evol. Microbiol.">
        <title>The Global Catalogue of Microorganisms (GCM) 10K type strain sequencing project: providing services to taxonomists for standard genome sequencing and annotation.</title>
        <authorList>
            <consortium name="The Broad Institute Genomics Platform"/>
            <consortium name="The Broad Institute Genome Sequencing Center for Infectious Disease"/>
            <person name="Wu L."/>
            <person name="Ma J."/>
        </authorList>
    </citation>
    <scope>NUCLEOTIDE SEQUENCE [LARGE SCALE GENOMIC DNA]</scope>
    <source>
        <strain evidence="6">CCUG 55585</strain>
    </source>
</reference>
<dbReference type="EMBL" id="JBHTIF010000001">
    <property type="protein sequence ID" value="MFD0724266.1"/>
    <property type="molecule type" value="Genomic_DNA"/>
</dbReference>
<feature type="domain" description="Peptidase S9 prolyl oligopeptidase catalytic" evidence="4">
    <location>
        <begin position="679"/>
        <end position="832"/>
    </location>
</feature>
<feature type="signal peptide" evidence="3">
    <location>
        <begin position="1"/>
        <end position="33"/>
    </location>
</feature>
<feature type="chain" id="PRO_5046754060" evidence="3">
    <location>
        <begin position="34"/>
        <end position="851"/>
    </location>
</feature>
<feature type="region of interest" description="Disordered" evidence="2">
    <location>
        <begin position="441"/>
        <end position="461"/>
    </location>
</feature>
<evidence type="ECO:0000256" key="1">
    <source>
        <dbReference type="ARBA" id="ARBA00022801"/>
    </source>
</evidence>
<evidence type="ECO:0000313" key="5">
    <source>
        <dbReference type="EMBL" id="MFD0724266.1"/>
    </source>
</evidence>
<name>A0ABW2Y9K3_9GAMM</name>
<dbReference type="Gene3D" id="2.120.10.30">
    <property type="entry name" value="TolB, C-terminal domain"/>
    <property type="match status" value="1"/>
</dbReference>
<dbReference type="Gene3D" id="3.40.50.1820">
    <property type="entry name" value="alpha/beta hydrolase"/>
    <property type="match status" value="1"/>
</dbReference>
<dbReference type="InterPro" id="IPR001375">
    <property type="entry name" value="Peptidase_S9_cat"/>
</dbReference>
<dbReference type="PANTHER" id="PTHR42776">
    <property type="entry name" value="SERINE PEPTIDASE S9 FAMILY MEMBER"/>
    <property type="match status" value="1"/>
</dbReference>
<organism evidence="5 6">
    <name type="scientific">Lysobacter brunescens</name>
    <dbReference type="NCBI Taxonomy" id="262323"/>
    <lineage>
        <taxon>Bacteria</taxon>
        <taxon>Pseudomonadati</taxon>
        <taxon>Pseudomonadota</taxon>
        <taxon>Gammaproteobacteria</taxon>
        <taxon>Lysobacterales</taxon>
        <taxon>Lysobacteraceae</taxon>
        <taxon>Lysobacter</taxon>
    </lineage>
</organism>
<dbReference type="InterPro" id="IPR029058">
    <property type="entry name" value="AB_hydrolase_fold"/>
</dbReference>
<evidence type="ECO:0000256" key="2">
    <source>
        <dbReference type="SAM" id="MobiDB-lite"/>
    </source>
</evidence>
<accession>A0ABW2Y9K3</accession>
<keyword evidence="1" id="KW-0378">Hydrolase</keyword>
<evidence type="ECO:0000259" key="4">
    <source>
        <dbReference type="Pfam" id="PF00326"/>
    </source>
</evidence>
<dbReference type="RefSeq" id="WP_386821938.1">
    <property type="nucleotide sequence ID" value="NZ_JBHTIF010000001.1"/>
</dbReference>
<dbReference type="PANTHER" id="PTHR42776:SF28">
    <property type="entry name" value="GLUTAMYL ENDOPEPTIDASE, CHLOROPLASTIC-RELATED"/>
    <property type="match status" value="1"/>
</dbReference>
<protein>
    <submittedName>
        <fullName evidence="5">Prolyl oligopeptidase family serine peptidase</fullName>
    </submittedName>
</protein>
<dbReference type="SUPFAM" id="SSF53474">
    <property type="entry name" value="alpha/beta-Hydrolases"/>
    <property type="match status" value="1"/>
</dbReference>